<dbReference type="PANTHER" id="PTHR12756">
    <property type="entry name" value="CYTOSOLIC CARBOXYPEPTIDASE"/>
    <property type="match status" value="1"/>
</dbReference>
<evidence type="ECO:0000256" key="1">
    <source>
        <dbReference type="ARBA" id="ARBA00001947"/>
    </source>
</evidence>
<keyword evidence="8" id="KW-0862">Zinc</keyword>
<dbReference type="Pfam" id="PF00246">
    <property type="entry name" value="Peptidase_M14"/>
    <property type="match status" value="1"/>
</dbReference>
<accession>A0A9N9RKB1</accession>
<dbReference type="Proteomes" id="UP001153620">
    <property type="component" value="Chromosome 1"/>
</dbReference>
<protein>
    <recommendedName>
        <fullName evidence="11">tubulin-glutamate carboxypeptidase</fullName>
        <ecNumber evidence="11">3.4.17.24</ecNumber>
    </recommendedName>
</protein>
<organism evidence="15 16">
    <name type="scientific">Chironomus riparius</name>
    <dbReference type="NCBI Taxonomy" id="315576"/>
    <lineage>
        <taxon>Eukaryota</taxon>
        <taxon>Metazoa</taxon>
        <taxon>Ecdysozoa</taxon>
        <taxon>Arthropoda</taxon>
        <taxon>Hexapoda</taxon>
        <taxon>Insecta</taxon>
        <taxon>Pterygota</taxon>
        <taxon>Neoptera</taxon>
        <taxon>Endopterygota</taxon>
        <taxon>Diptera</taxon>
        <taxon>Nematocera</taxon>
        <taxon>Chironomoidea</taxon>
        <taxon>Chironomidae</taxon>
        <taxon>Chironominae</taxon>
        <taxon>Chironomus</taxon>
    </lineage>
</organism>
<dbReference type="PROSITE" id="PS52035">
    <property type="entry name" value="PEPTIDASE_M14"/>
    <property type="match status" value="1"/>
</dbReference>
<evidence type="ECO:0000256" key="12">
    <source>
        <dbReference type="PROSITE-ProRule" id="PRU01379"/>
    </source>
</evidence>
<feature type="compositionally biased region" description="Low complexity" evidence="13">
    <location>
        <begin position="941"/>
        <end position="952"/>
    </location>
</feature>
<dbReference type="CDD" id="cd06236">
    <property type="entry name" value="M14_AGBL5_like"/>
    <property type="match status" value="1"/>
</dbReference>
<comment type="similarity">
    <text evidence="3 12">Belongs to the peptidase M14 family.</text>
</comment>
<dbReference type="EMBL" id="OU895877">
    <property type="protein sequence ID" value="CAG9799761.1"/>
    <property type="molecule type" value="Genomic_DNA"/>
</dbReference>
<dbReference type="InterPro" id="IPR000834">
    <property type="entry name" value="Peptidase_M14"/>
</dbReference>
<evidence type="ECO:0000256" key="5">
    <source>
        <dbReference type="ARBA" id="ARBA00022670"/>
    </source>
</evidence>
<dbReference type="GO" id="GO:0008270">
    <property type="term" value="F:zinc ion binding"/>
    <property type="evidence" value="ECO:0007669"/>
    <property type="project" value="InterPro"/>
</dbReference>
<dbReference type="SUPFAM" id="SSF53187">
    <property type="entry name" value="Zn-dependent exopeptidases"/>
    <property type="match status" value="2"/>
</dbReference>
<dbReference type="InterPro" id="IPR050821">
    <property type="entry name" value="Cytosolic_carboxypeptidase"/>
</dbReference>
<dbReference type="PANTHER" id="PTHR12756:SF12">
    <property type="entry name" value="CYTOSOLIC CARBOXYPEPTIDASE-LIKE PROTEIN 5"/>
    <property type="match status" value="1"/>
</dbReference>
<evidence type="ECO:0000256" key="3">
    <source>
        <dbReference type="ARBA" id="ARBA00005988"/>
    </source>
</evidence>
<comment type="subcellular location">
    <subcellularLocation>
        <location evidence="2">Cytoplasm</location>
    </subcellularLocation>
</comment>
<evidence type="ECO:0000256" key="6">
    <source>
        <dbReference type="ARBA" id="ARBA00022723"/>
    </source>
</evidence>
<keyword evidence="16" id="KW-1185">Reference proteome</keyword>
<dbReference type="GO" id="GO:0006508">
    <property type="term" value="P:proteolysis"/>
    <property type="evidence" value="ECO:0007669"/>
    <property type="project" value="UniProtKB-KW"/>
</dbReference>
<evidence type="ECO:0000256" key="8">
    <source>
        <dbReference type="ARBA" id="ARBA00022833"/>
    </source>
</evidence>
<dbReference type="GO" id="GO:0005737">
    <property type="term" value="C:cytoplasm"/>
    <property type="evidence" value="ECO:0007669"/>
    <property type="project" value="UniProtKB-SubCell"/>
</dbReference>
<evidence type="ECO:0000256" key="11">
    <source>
        <dbReference type="ARBA" id="ARBA00026108"/>
    </source>
</evidence>
<dbReference type="InterPro" id="IPR034286">
    <property type="entry name" value="M14_AGBL5-like"/>
</dbReference>
<evidence type="ECO:0000256" key="10">
    <source>
        <dbReference type="ARBA" id="ARBA00024524"/>
    </source>
</evidence>
<name>A0A9N9RKB1_9DIPT</name>
<proteinExistence type="inferred from homology"/>
<dbReference type="OrthoDB" id="10253041at2759"/>
<evidence type="ECO:0000256" key="4">
    <source>
        <dbReference type="ARBA" id="ARBA00022490"/>
    </source>
</evidence>
<evidence type="ECO:0000313" key="15">
    <source>
        <dbReference type="EMBL" id="CAG9799761.1"/>
    </source>
</evidence>
<dbReference type="Gene3D" id="2.60.40.3120">
    <property type="match status" value="1"/>
</dbReference>
<feature type="domain" description="Peptidase M14" evidence="14">
    <location>
        <begin position="311"/>
        <end position="789"/>
    </location>
</feature>
<dbReference type="AlphaFoldDB" id="A0A9N9RKB1"/>
<dbReference type="GO" id="GO:0004181">
    <property type="term" value="F:metallocarboxypeptidase activity"/>
    <property type="evidence" value="ECO:0007669"/>
    <property type="project" value="InterPro"/>
</dbReference>
<sequence length="1077" mass="121923">MNSSTVRSTIICENYIFSSDFDSGNLFKVELLRKNTVSNSDSVQSTNEPPQIVNLVPTTSKERQIDIEFNLWTRPDNFCGLNGTTILESSKKPCRNLECNGACGNLHHGNRTWFFFSICGGEPNQLVKLNLVNLNKQAKLFSQGMHPVMRNGLSGKWERTKEKPTFQLTDENFILSFCHRTSENLEDTTFYAFTFPFTYTEHIHALDNYDRKYLKEADKLDLIVKELNQPNKEKIVIDMNQTVNNNFSQDPGACEKERSQFISLTGEEAHDGLSFMQDISERSLTSSIDENTSDSMQQLSSLVNNVKIEKAPENLPTLTKTVNVDDLKNDIYYCRELLINTVEQRRVDILTITSFDGIEDDREDRLKNLFPDTSTLRSHKFKNKKIIFISSRVHPGETPSSFVLNGFLNLLLDRKSQIASMLRKMYVFKIIPFLNPDGVYNGLYRSDTLGHNLNRVYLNPKLEKHPSIYAVRKLIRYYHYGCDKAEGENESIDMESTLMSLNENMPSDEANDYDSLGLDGFKDDSSKKLVNADESGSENFISTDTSSCDKKHISNVSMKPRCNVNKKLKETAMTVRNMMSNDRKNVSKDDAKLNHHYKHMISHYNCEKSTEKLIHMNTQNQQNLNISLDFRIKTDDNGDKSIVEEKTNLFLYLDLHGHASKKGVFMYGNHLTNIMESVEVMLLPKLMSLNCHHFHFDACNFSERNMYLKGRRDGLSKEGSGRVAIYKATGLIKCYTLESNYNMAKCVNLLPPKGKEVLSKIHNLVPPKFTPQIFEEVGRALGPSLLDLTNSNPLTRVQNSEYRSLQGLRNALKNEINRGMSRARVNKFSKMPKKRQTSIISASTSIQDTSKENDCIKPSSSLLNVPILIASSSSSSQNSHPQAMKSQISSVLKVTPPNKSGSSKIPTFLKKDSLVNKKKILRENITTALVNQIPHKKIRVSSSSNINPNSSNTDKESSNCYVNDSEMPCCSRSTFIYQKAPSSPSSSSSSSNGQMKITTFMPIKKVGVVKYGTNSKTSASTIKKGRNLLEHQNTTDNSMSAPTFHSLSEKLIKKKKRLLKSETTLKRKKSRPQKPLV</sequence>
<evidence type="ECO:0000256" key="2">
    <source>
        <dbReference type="ARBA" id="ARBA00004496"/>
    </source>
</evidence>
<keyword evidence="4" id="KW-0963">Cytoplasm</keyword>
<evidence type="ECO:0000256" key="7">
    <source>
        <dbReference type="ARBA" id="ARBA00022801"/>
    </source>
</evidence>
<evidence type="ECO:0000256" key="13">
    <source>
        <dbReference type="SAM" id="MobiDB-lite"/>
    </source>
</evidence>
<feature type="active site" description="Proton donor/acceptor" evidence="12">
    <location>
        <position position="738"/>
    </location>
</feature>
<keyword evidence="5" id="KW-0645">Protease</keyword>
<comment type="catalytic activity">
    <reaction evidence="10">
        <text>C-terminal L-alpha-aminoacyl-L-glutamyl-L-glutamyl-[tubulin] + H2O = C-terminal L-alpha-aminoacyl-L-glutamyl-[tubulin] + L-glutamate</text>
        <dbReference type="Rhea" id="RHEA:63792"/>
        <dbReference type="Rhea" id="RHEA-COMP:16435"/>
        <dbReference type="Rhea" id="RHEA-COMP:16436"/>
        <dbReference type="ChEBI" id="CHEBI:15377"/>
        <dbReference type="ChEBI" id="CHEBI:29985"/>
        <dbReference type="ChEBI" id="CHEBI:149555"/>
        <dbReference type="ChEBI" id="CHEBI:149556"/>
        <dbReference type="EC" id="3.4.17.24"/>
    </reaction>
    <physiologicalReaction direction="left-to-right" evidence="10">
        <dbReference type="Rhea" id="RHEA:63793"/>
    </physiologicalReaction>
</comment>
<keyword evidence="9" id="KW-0482">Metalloprotease</keyword>
<feature type="region of interest" description="Disordered" evidence="13">
    <location>
        <begin position="1057"/>
        <end position="1077"/>
    </location>
</feature>
<comment type="cofactor">
    <cofactor evidence="1">
        <name>Zn(2+)</name>
        <dbReference type="ChEBI" id="CHEBI:29105"/>
    </cofactor>
</comment>
<dbReference type="EC" id="3.4.17.24" evidence="11"/>
<evidence type="ECO:0000256" key="9">
    <source>
        <dbReference type="ARBA" id="ARBA00023049"/>
    </source>
</evidence>
<evidence type="ECO:0000259" key="14">
    <source>
        <dbReference type="PROSITE" id="PS52035"/>
    </source>
</evidence>
<keyword evidence="6" id="KW-0479">Metal-binding</keyword>
<dbReference type="Gene3D" id="3.40.630.10">
    <property type="entry name" value="Zn peptidases"/>
    <property type="match status" value="2"/>
</dbReference>
<gene>
    <name evidence="15" type="ORF">CHIRRI_LOCUS2719</name>
</gene>
<feature type="region of interest" description="Disordered" evidence="13">
    <location>
        <begin position="940"/>
        <end position="959"/>
    </location>
</feature>
<reference evidence="15" key="2">
    <citation type="submission" date="2022-10" db="EMBL/GenBank/DDBJ databases">
        <authorList>
            <consortium name="ENA_rothamsted_submissions"/>
            <consortium name="culmorum"/>
            <person name="King R."/>
        </authorList>
    </citation>
    <scope>NUCLEOTIDE SEQUENCE</scope>
</reference>
<keyword evidence="7" id="KW-0378">Hydrolase</keyword>
<evidence type="ECO:0000313" key="16">
    <source>
        <dbReference type="Proteomes" id="UP001153620"/>
    </source>
</evidence>
<reference evidence="15" key="1">
    <citation type="submission" date="2022-01" db="EMBL/GenBank/DDBJ databases">
        <authorList>
            <person name="King R."/>
        </authorList>
    </citation>
    <scope>NUCLEOTIDE SEQUENCE</scope>
</reference>
<feature type="compositionally biased region" description="Basic residues" evidence="13">
    <location>
        <begin position="1066"/>
        <end position="1077"/>
    </location>
</feature>